<reference evidence="2 3" key="1">
    <citation type="submission" date="2024-11" db="EMBL/GenBank/DDBJ databases">
        <title>A near-complete genome assembly of Cinchona calisaya.</title>
        <authorList>
            <person name="Lian D.C."/>
            <person name="Zhao X.W."/>
            <person name="Wei L."/>
        </authorList>
    </citation>
    <scope>NUCLEOTIDE SEQUENCE [LARGE SCALE GENOMIC DNA]</scope>
    <source>
        <tissue evidence="2">Nenye</tissue>
    </source>
</reference>
<evidence type="ECO:0000313" key="3">
    <source>
        <dbReference type="Proteomes" id="UP001630127"/>
    </source>
</evidence>
<feature type="region of interest" description="Disordered" evidence="1">
    <location>
        <begin position="210"/>
        <end position="245"/>
    </location>
</feature>
<comment type="caution">
    <text evidence="2">The sequence shown here is derived from an EMBL/GenBank/DDBJ whole genome shotgun (WGS) entry which is preliminary data.</text>
</comment>
<evidence type="ECO:0000313" key="2">
    <source>
        <dbReference type="EMBL" id="KAL3524732.1"/>
    </source>
</evidence>
<name>A0ABD3A2R0_9GENT</name>
<protein>
    <submittedName>
        <fullName evidence="2">Uncharacterized protein</fullName>
    </submittedName>
</protein>
<accession>A0ABD3A2R0</accession>
<gene>
    <name evidence="2" type="ORF">ACH5RR_013104</name>
</gene>
<sequence length="245" mass="26472">MAAEILAMAQMLKNHSQKTFASRGVVDPMASIANPNFVSHPHSCVEPKIKTAAVLGGSNCTPPWKRYRSCCCDLIVAPTTKNQATAVPCEEVITVARVEMDGLATLSSDAAATHNVLAVALFFDVHGCEVEATVEELATAPMANLQRVAAGFVTHDQVTARHTQLRDSAIRRISGSRRCSCVLSWNECCDYTLQEERICTCSRASFQCSGCPQQTSSDVDELETEGRMGGKDDDLEPSIQQPLGH</sequence>
<evidence type="ECO:0000256" key="1">
    <source>
        <dbReference type="SAM" id="MobiDB-lite"/>
    </source>
</evidence>
<dbReference type="AlphaFoldDB" id="A0ABD3A2R0"/>
<dbReference type="EMBL" id="JBJUIK010000006">
    <property type="protein sequence ID" value="KAL3524732.1"/>
    <property type="molecule type" value="Genomic_DNA"/>
</dbReference>
<proteinExistence type="predicted"/>
<keyword evidence="3" id="KW-1185">Reference proteome</keyword>
<dbReference type="Proteomes" id="UP001630127">
    <property type="component" value="Unassembled WGS sequence"/>
</dbReference>
<organism evidence="2 3">
    <name type="scientific">Cinchona calisaya</name>
    <dbReference type="NCBI Taxonomy" id="153742"/>
    <lineage>
        <taxon>Eukaryota</taxon>
        <taxon>Viridiplantae</taxon>
        <taxon>Streptophyta</taxon>
        <taxon>Embryophyta</taxon>
        <taxon>Tracheophyta</taxon>
        <taxon>Spermatophyta</taxon>
        <taxon>Magnoliopsida</taxon>
        <taxon>eudicotyledons</taxon>
        <taxon>Gunneridae</taxon>
        <taxon>Pentapetalae</taxon>
        <taxon>asterids</taxon>
        <taxon>lamiids</taxon>
        <taxon>Gentianales</taxon>
        <taxon>Rubiaceae</taxon>
        <taxon>Cinchonoideae</taxon>
        <taxon>Cinchoneae</taxon>
        <taxon>Cinchona</taxon>
    </lineage>
</organism>